<feature type="transmembrane region" description="Helical" evidence="1">
    <location>
        <begin position="12"/>
        <end position="30"/>
    </location>
</feature>
<proteinExistence type="predicted"/>
<accession>A0A0F8ZRZ7</accession>
<dbReference type="AlphaFoldDB" id="A0A0F8ZRZ7"/>
<name>A0A0F8ZRZ7_9ZZZZ</name>
<keyword evidence="1" id="KW-0812">Transmembrane</keyword>
<protein>
    <submittedName>
        <fullName evidence="2">Uncharacterized protein</fullName>
    </submittedName>
</protein>
<dbReference type="EMBL" id="LAZR01046398">
    <property type="protein sequence ID" value="KKK96622.1"/>
    <property type="molecule type" value="Genomic_DNA"/>
</dbReference>
<evidence type="ECO:0000313" key="2">
    <source>
        <dbReference type="EMBL" id="KKK96622.1"/>
    </source>
</evidence>
<gene>
    <name evidence="2" type="ORF">LCGC14_2660920</name>
</gene>
<reference evidence="2" key="1">
    <citation type="journal article" date="2015" name="Nature">
        <title>Complex archaea that bridge the gap between prokaryotes and eukaryotes.</title>
        <authorList>
            <person name="Spang A."/>
            <person name="Saw J.H."/>
            <person name="Jorgensen S.L."/>
            <person name="Zaremba-Niedzwiedzka K."/>
            <person name="Martijn J."/>
            <person name="Lind A.E."/>
            <person name="van Eijk R."/>
            <person name="Schleper C."/>
            <person name="Guy L."/>
            <person name="Ettema T.J."/>
        </authorList>
    </citation>
    <scope>NUCLEOTIDE SEQUENCE</scope>
</reference>
<organism evidence="2">
    <name type="scientific">marine sediment metagenome</name>
    <dbReference type="NCBI Taxonomy" id="412755"/>
    <lineage>
        <taxon>unclassified sequences</taxon>
        <taxon>metagenomes</taxon>
        <taxon>ecological metagenomes</taxon>
    </lineage>
</organism>
<sequence>MLGNLKIGQRVNLGLILIFILFIALSVFHIKSMNRLSEQTIKIYEYPLAVTNAVLRIHANITRMHHAMKDITRSYDLMSDGMIMRKYEEIEVYDHIVDTPHSMSKCNSSDFGWSFIAQAFPGSVVDT</sequence>
<evidence type="ECO:0000256" key="1">
    <source>
        <dbReference type="SAM" id="Phobius"/>
    </source>
</evidence>
<comment type="caution">
    <text evidence="2">The sequence shown here is derived from an EMBL/GenBank/DDBJ whole genome shotgun (WGS) entry which is preliminary data.</text>
</comment>
<keyword evidence="1" id="KW-0472">Membrane</keyword>
<keyword evidence="1" id="KW-1133">Transmembrane helix</keyword>